<accession>A0ABS5SFS1</accession>
<evidence type="ECO:0000313" key="2">
    <source>
        <dbReference type="EMBL" id="MBT0654219.1"/>
    </source>
</evidence>
<reference evidence="2 3" key="1">
    <citation type="submission" date="2021-05" db="EMBL/GenBank/DDBJ databases">
        <title>The draft genome of Geobacter luticola JCM 17780.</title>
        <authorList>
            <person name="Xu Z."/>
            <person name="Masuda Y."/>
            <person name="Itoh H."/>
            <person name="Senoo K."/>
        </authorList>
    </citation>
    <scope>NUCLEOTIDE SEQUENCE [LARGE SCALE GENOMIC DNA]</scope>
    <source>
        <strain evidence="2 3">JCM 17780</strain>
    </source>
</reference>
<feature type="domain" description="Glycosyltransferase 2-like" evidence="1">
    <location>
        <begin position="7"/>
        <end position="131"/>
    </location>
</feature>
<proteinExistence type="predicted"/>
<keyword evidence="3" id="KW-1185">Reference proteome</keyword>
<dbReference type="RefSeq" id="WP_214176225.1">
    <property type="nucleotide sequence ID" value="NZ_JAHCVK010000008.1"/>
</dbReference>
<dbReference type="InterPro" id="IPR001173">
    <property type="entry name" value="Glyco_trans_2-like"/>
</dbReference>
<evidence type="ECO:0000313" key="3">
    <source>
        <dbReference type="Proteomes" id="UP000756860"/>
    </source>
</evidence>
<dbReference type="PANTHER" id="PTHR22916">
    <property type="entry name" value="GLYCOSYLTRANSFERASE"/>
    <property type="match status" value="1"/>
</dbReference>
<keyword evidence="2" id="KW-0808">Transferase</keyword>
<dbReference type="Proteomes" id="UP000756860">
    <property type="component" value="Unassembled WGS sequence"/>
</dbReference>
<keyword evidence="2" id="KW-0328">Glycosyltransferase</keyword>
<protein>
    <submittedName>
        <fullName evidence="2">Glycosyltransferase</fullName>
        <ecNumber evidence="2">2.4.-.-</ecNumber>
    </submittedName>
</protein>
<dbReference type="EC" id="2.4.-.-" evidence="2"/>
<sequence length="316" mass="36213">MSAPLVTVCIPTYNSEAFIAEAIESVLAQNLTAFELLVIDNCSTDGTRGIVASYAARDARIVFLVNSANLGMVANWNRCLAEARGAYIKYLFSDDLLSSPDALERLLEPLETDSTVALVASARHIIDAESRPLRVLSHFRDGAVVDGERLVRRSLCEQRNLIGEPTVVMFRKCQAERGFDPRYRQLVDLEMWLHLLEKGKFAFIAAPLTSFRVHSDQQTQKNLLQMTQVDDMLLMLDEYLSRPYLRLGRTAREFLYYNQYYRLWKARRAGMLSRDEVFSRMAGRYPAWKFMALLPFYRIYSPLWKLGLELDKAGSR</sequence>
<name>A0ABS5SFS1_9BACT</name>
<dbReference type="Gene3D" id="3.90.550.10">
    <property type="entry name" value="Spore Coat Polysaccharide Biosynthesis Protein SpsA, Chain A"/>
    <property type="match status" value="1"/>
</dbReference>
<comment type="caution">
    <text evidence="2">The sequence shown here is derived from an EMBL/GenBank/DDBJ whole genome shotgun (WGS) entry which is preliminary data.</text>
</comment>
<organism evidence="2 3">
    <name type="scientific">Geomobilimonas luticola</name>
    <dbReference type="NCBI Taxonomy" id="1114878"/>
    <lineage>
        <taxon>Bacteria</taxon>
        <taxon>Pseudomonadati</taxon>
        <taxon>Thermodesulfobacteriota</taxon>
        <taxon>Desulfuromonadia</taxon>
        <taxon>Geobacterales</taxon>
        <taxon>Geobacteraceae</taxon>
        <taxon>Geomobilimonas</taxon>
    </lineage>
</organism>
<gene>
    <name evidence="2" type="ORF">KI810_14235</name>
</gene>
<dbReference type="EMBL" id="JAHCVK010000008">
    <property type="protein sequence ID" value="MBT0654219.1"/>
    <property type="molecule type" value="Genomic_DNA"/>
</dbReference>
<dbReference type="GO" id="GO:0016757">
    <property type="term" value="F:glycosyltransferase activity"/>
    <property type="evidence" value="ECO:0007669"/>
    <property type="project" value="UniProtKB-KW"/>
</dbReference>
<dbReference type="SUPFAM" id="SSF53448">
    <property type="entry name" value="Nucleotide-diphospho-sugar transferases"/>
    <property type="match status" value="1"/>
</dbReference>
<dbReference type="Pfam" id="PF00535">
    <property type="entry name" value="Glycos_transf_2"/>
    <property type="match status" value="1"/>
</dbReference>
<evidence type="ECO:0000259" key="1">
    <source>
        <dbReference type="Pfam" id="PF00535"/>
    </source>
</evidence>
<dbReference type="InterPro" id="IPR029044">
    <property type="entry name" value="Nucleotide-diphossugar_trans"/>
</dbReference>
<dbReference type="PANTHER" id="PTHR22916:SF3">
    <property type="entry name" value="UDP-GLCNAC:BETAGAL BETA-1,3-N-ACETYLGLUCOSAMINYLTRANSFERASE-LIKE PROTEIN 1"/>
    <property type="match status" value="1"/>
</dbReference>